<dbReference type="PANTHER" id="PTHR21349">
    <property type="entry name" value="50S RIBOSOMAL PROTEIN L21"/>
    <property type="match status" value="1"/>
</dbReference>
<gene>
    <name evidence="8" type="primary">rpl21</name>
</gene>
<dbReference type="InterPro" id="IPR001787">
    <property type="entry name" value="Ribosomal_bL21"/>
</dbReference>
<dbReference type="EMBL" id="MW175522">
    <property type="protein sequence ID" value="QQK55086.1"/>
    <property type="molecule type" value="Genomic_DNA"/>
</dbReference>
<name>A0A7T6Y8J1_9STRA</name>
<dbReference type="RefSeq" id="YP_010139420.1">
    <property type="nucleotide sequence ID" value="NC_056910.1"/>
</dbReference>
<dbReference type="Pfam" id="PF00829">
    <property type="entry name" value="Ribosomal_L21p"/>
    <property type="match status" value="1"/>
</dbReference>
<sequence>MQKIVKFMDYVIVQMSGKQFILKRNNWYDFDFIKNLNLEENQIIYLNKVLLLKKKQQESNFRELQIGKPFLSSIKIALKFLQNIKKKKILVLKTKPKKKYTRLKGHRKLVTRLKFI</sequence>
<dbReference type="GO" id="GO:0009536">
    <property type="term" value="C:plastid"/>
    <property type="evidence" value="ECO:0007669"/>
    <property type="project" value="UniProtKB-SubCell"/>
</dbReference>
<comment type="similarity">
    <text evidence="2">Belongs to the bacterial ribosomal protein bL21 family.</text>
</comment>
<reference evidence="8" key="1">
    <citation type="submission" date="2020-10" db="EMBL/GenBank/DDBJ databases">
        <title>Complete chloroplast genome of the Synurophyceae Poterioochromonas malhamensis (Pringsheim) R.A.Andersen 2017 from Van Lake in Eastern Anatolia.</title>
        <authorList>
            <person name="Gastineau R."/>
            <person name="Yilmaz E."/>
            <person name="Solak C.N."/>
            <person name="Lemieux C."/>
            <person name="Turmel M."/>
            <person name="Witkowski A."/>
        </authorList>
    </citation>
    <scope>NUCLEOTIDE SEQUENCE</scope>
    <source>
        <strain evidence="8">SZCZR2049</strain>
    </source>
</reference>
<geneLocation type="plastid" evidence="8"/>
<keyword evidence="3 8" id="KW-0934">Plastid</keyword>
<dbReference type="GeneID" id="67132985"/>
<evidence type="ECO:0000256" key="5">
    <source>
        <dbReference type="ARBA" id="ARBA00022884"/>
    </source>
</evidence>
<dbReference type="GO" id="GO:0005762">
    <property type="term" value="C:mitochondrial large ribosomal subunit"/>
    <property type="evidence" value="ECO:0007669"/>
    <property type="project" value="TreeGrafter"/>
</dbReference>
<evidence type="ECO:0000256" key="1">
    <source>
        <dbReference type="ARBA" id="ARBA00004474"/>
    </source>
</evidence>
<evidence type="ECO:0000313" key="8">
    <source>
        <dbReference type="EMBL" id="QQK55086.1"/>
    </source>
</evidence>
<dbReference type="SUPFAM" id="SSF141091">
    <property type="entry name" value="L21p-like"/>
    <property type="match status" value="1"/>
</dbReference>
<dbReference type="NCBIfam" id="TIGR00061">
    <property type="entry name" value="L21"/>
    <property type="match status" value="1"/>
</dbReference>
<evidence type="ECO:0000256" key="6">
    <source>
        <dbReference type="ARBA" id="ARBA00022980"/>
    </source>
</evidence>
<keyword evidence="5" id="KW-0694">RNA-binding</keyword>
<keyword evidence="4" id="KW-0699">rRNA-binding</keyword>
<organism evidence="8">
    <name type="scientific">Poterioochromonas malhamensis</name>
    <dbReference type="NCBI Taxonomy" id="88167"/>
    <lineage>
        <taxon>Eukaryota</taxon>
        <taxon>Sar</taxon>
        <taxon>Stramenopiles</taxon>
        <taxon>Ochrophyta</taxon>
        <taxon>Synurophyceae</taxon>
        <taxon>Ochromonadales</taxon>
        <taxon>Ochromonadaceae</taxon>
        <taxon>Poterioochromonas</taxon>
    </lineage>
</organism>
<evidence type="ECO:0000256" key="7">
    <source>
        <dbReference type="ARBA" id="ARBA00023274"/>
    </source>
</evidence>
<evidence type="ECO:0000256" key="2">
    <source>
        <dbReference type="ARBA" id="ARBA00008563"/>
    </source>
</evidence>
<dbReference type="GO" id="GO:0003735">
    <property type="term" value="F:structural constituent of ribosome"/>
    <property type="evidence" value="ECO:0007669"/>
    <property type="project" value="InterPro"/>
</dbReference>
<keyword evidence="7" id="KW-0687">Ribonucleoprotein</keyword>
<keyword evidence="6 8" id="KW-0689">Ribosomal protein</keyword>
<evidence type="ECO:0000256" key="3">
    <source>
        <dbReference type="ARBA" id="ARBA00022640"/>
    </source>
</evidence>
<proteinExistence type="inferred from homology"/>
<protein>
    <submittedName>
        <fullName evidence="8">Ribosomal protein L21</fullName>
    </submittedName>
</protein>
<dbReference type="InterPro" id="IPR036164">
    <property type="entry name" value="bL21-like_sf"/>
</dbReference>
<dbReference type="GO" id="GO:0019843">
    <property type="term" value="F:rRNA binding"/>
    <property type="evidence" value="ECO:0007669"/>
    <property type="project" value="UniProtKB-KW"/>
</dbReference>
<comment type="subcellular location">
    <subcellularLocation>
        <location evidence="1">Plastid</location>
    </subcellularLocation>
</comment>
<dbReference type="InterPro" id="IPR028909">
    <property type="entry name" value="bL21-like"/>
</dbReference>
<dbReference type="GO" id="GO:0006412">
    <property type="term" value="P:translation"/>
    <property type="evidence" value="ECO:0007669"/>
    <property type="project" value="InterPro"/>
</dbReference>
<evidence type="ECO:0000256" key="4">
    <source>
        <dbReference type="ARBA" id="ARBA00022730"/>
    </source>
</evidence>
<dbReference type="AlphaFoldDB" id="A0A7T6Y8J1"/>
<dbReference type="PANTHER" id="PTHR21349:SF7">
    <property type="entry name" value="LARGE RIBOSOMAL SUBUNIT PROTEIN BL21C"/>
    <property type="match status" value="1"/>
</dbReference>
<accession>A0A7T6Y8J1</accession>